<dbReference type="PANTHER" id="PTHR32089">
    <property type="entry name" value="METHYL-ACCEPTING CHEMOTAXIS PROTEIN MCPB"/>
    <property type="match status" value="1"/>
</dbReference>
<evidence type="ECO:0000256" key="1">
    <source>
        <dbReference type="ARBA" id="ARBA00004236"/>
    </source>
</evidence>
<dbReference type="SMART" id="SM00283">
    <property type="entry name" value="MA"/>
    <property type="match status" value="1"/>
</dbReference>
<organism evidence="11 12">
    <name type="scientific">Brevibacillus gelatini</name>
    <dbReference type="NCBI Taxonomy" id="1655277"/>
    <lineage>
        <taxon>Bacteria</taxon>
        <taxon>Bacillati</taxon>
        <taxon>Bacillota</taxon>
        <taxon>Bacilli</taxon>
        <taxon>Bacillales</taxon>
        <taxon>Paenibacillaceae</taxon>
        <taxon>Brevibacillus</taxon>
    </lineage>
</organism>
<keyword evidence="8" id="KW-0812">Transmembrane</keyword>
<gene>
    <name evidence="11" type="ORF">EDM57_02565</name>
</gene>
<dbReference type="SUPFAM" id="SSF58104">
    <property type="entry name" value="Methyl-accepting chemotaxis protein (MCP) signaling domain"/>
    <property type="match status" value="1"/>
</dbReference>
<feature type="coiled-coil region" evidence="7">
    <location>
        <begin position="326"/>
        <end position="360"/>
    </location>
</feature>
<keyword evidence="8" id="KW-1133">Transmembrane helix</keyword>
<feature type="domain" description="HAMP" evidence="10">
    <location>
        <begin position="188"/>
        <end position="229"/>
    </location>
</feature>
<proteinExistence type="inferred from homology"/>
<dbReference type="CDD" id="cd06225">
    <property type="entry name" value="HAMP"/>
    <property type="match status" value="1"/>
</dbReference>
<evidence type="ECO:0000256" key="5">
    <source>
        <dbReference type="ARBA" id="ARBA00029447"/>
    </source>
</evidence>
<dbReference type="PROSITE" id="PS50885">
    <property type="entry name" value="HAMP"/>
    <property type="match status" value="1"/>
</dbReference>
<keyword evidence="12" id="KW-1185">Reference proteome</keyword>
<evidence type="ECO:0000259" key="9">
    <source>
        <dbReference type="PROSITE" id="PS50111"/>
    </source>
</evidence>
<keyword evidence="4 6" id="KW-0807">Transducer</keyword>
<evidence type="ECO:0000256" key="2">
    <source>
        <dbReference type="ARBA" id="ARBA00022475"/>
    </source>
</evidence>
<keyword evidence="3 8" id="KW-0472">Membrane</keyword>
<dbReference type="Proteomes" id="UP000268829">
    <property type="component" value="Unassembled WGS sequence"/>
</dbReference>
<dbReference type="InterPro" id="IPR003660">
    <property type="entry name" value="HAMP_dom"/>
</dbReference>
<dbReference type="GO" id="GO:0007165">
    <property type="term" value="P:signal transduction"/>
    <property type="evidence" value="ECO:0007669"/>
    <property type="project" value="UniProtKB-KW"/>
</dbReference>
<evidence type="ECO:0000256" key="8">
    <source>
        <dbReference type="SAM" id="Phobius"/>
    </source>
</evidence>
<dbReference type="Pfam" id="PF00015">
    <property type="entry name" value="MCPsignal"/>
    <property type="match status" value="1"/>
</dbReference>
<feature type="domain" description="Methyl-accepting transducer" evidence="9">
    <location>
        <begin position="248"/>
        <end position="491"/>
    </location>
</feature>
<accession>A0A3M8BCN8</accession>
<feature type="transmembrane region" description="Helical" evidence="8">
    <location>
        <begin position="129"/>
        <end position="152"/>
    </location>
</feature>
<evidence type="ECO:0000259" key="10">
    <source>
        <dbReference type="PROSITE" id="PS50885"/>
    </source>
</evidence>
<comment type="caution">
    <text evidence="11">The sequence shown here is derived from an EMBL/GenBank/DDBJ whole genome shotgun (WGS) entry which is preliminary data.</text>
</comment>
<reference evidence="11 12" key="1">
    <citation type="submission" date="2018-10" db="EMBL/GenBank/DDBJ databases">
        <title>Phylogenomics of Brevibacillus.</title>
        <authorList>
            <person name="Dunlap C."/>
        </authorList>
    </citation>
    <scope>NUCLEOTIDE SEQUENCE [LARGE SCALE GENOMIC DNA]</scope>
    <source>
        <strain evidence="11 12">DSM 100115</strain>
    </source>
</reference>
<dbReference type="PROSITE" id="PS50111">
    <property type="entry name" value="CHEMOTAXIS_TRANSDUC_2"/>
    <property type="match status" value="1"/>
</dbReference>
<dbReference type="RefSeq" id="WP_122903207.1">
    <property type="nucleotide sequence ID" value="NZ_RHHS01000009.1"/>
</dbReference>
<dbReference type="EMBL" id="RHHS01000009">
    <property type="protein sequence ID" value="RNB60777.1"/>
    <property type="molecule type" value="Genomic_DNA"/>
</dbReference>
<evidence type="ECO:0000313" key="12">
    <source>
        <dbReference type="Proteomes" id="UP000268829"/>
    </source>
</evidence>
<dbReference type="Gene3D" id="1.10.287.950">
    <property type="entry name" value="Methyl-accepting chemotaxis protein"/>
    <property type="match status" value="1"/>
</dbReference>
<dbReference type="AlphaFoldDB" id="A0A3M8BCN8"/>
<keyword evidence="7" id="KW-0175">Coiled coil</keyword>
<comment type="similarity">
    <text evidence="5">Belongs to the methyl-accepting chemotaxis (MCP) protein family.</text>
</comment>
<protein>
    <submittedName>
        <fullName evidence="11">Methyl-accepting chemotaxis protein</fullName>
    </submittedName>
</protein>
<keyword evidence="2" id="KW-1003">Cell membrane</keyword>
<dbReference type="OrthoDB" id="2493490at2"/>
<dbReference type="GO" id="GO:0005886">
    <property type="term" value="C:plasma membrane"/>
    <property type="evidence" value="ECO:0007669"/>
    <property type="project" value="UniProtKB-SubCell"/>
</dbReference>
<comment type="subcellular location">
    <subcellularLocation>
        <location evidence="1">Cell membrane</location>
    </subcellularLocation>
</comment>
<feature type="transmembrane region" description="Helical" evidence="8">
    <location>
        <begin position="158"/>
        <end position="175"/>
    </location>
</feature>
<dbReference type="PANTHER" id="PTHR32089:SF112">
    <property type="entry name" value="LYSOZYME-LIKE PROTEIN-RELATED"/>
    <property type="match status" value="1"/>
</dbReference>
<dbReference type="InterPro" id="IPR004089">
    <property type="entry name" value="MCPsignal_dom"/>
</dbReference>
<evidence type="ECO:0000256" key="6">
    <source>
        <dbReference type="PROSITE-ProRule" id="PRU00284"/>
    </source>
</evidence>
<sequence length="534" mass="59136">MKASQKLKQRSLRKVQQAAKEIEALLQEGTVQDNSAKIRQKLDEMLEGDEYMVLVTREGLGIIHTNRLREGTLFNDEVGLRAARTNEPLAQMYHRNTGELLLDTSVPIRVRGEHAYSLRLGVVVPALSYGWKLVGAFVVPVCFATVGLWLAQSPWTEGAAAAIGIVLAVWIGLLTQRNFRQNWRDWMRVTKAISSGKLKARVQTARRDEWGQMSFELNKMIIGIHGILTELRQTAQATREISTKQDAMVQELLSASEQLSAGLQQVHSGALEQASLVEDTEAVLKKITTLIRKAGSELKETSTLTQEAELAAREWSVKTSHLHMQMQRIEQASHTTETSMQELKQQAAGIEQMIREIREIAEQTNLLALNAAIEAARAGAEGRGFAVVADEVRKLANRADEAASHIMDVAGAITRKSYQTVQVVQEERQEVQSGLALMQELQAIVHVLSEKSALSAAHTARNAEVMGEVLRDVDEAEQNIEKVMHISQSFSVSAKEAAAAGEAQLNATEQVADQARRLHDTSVKIHQIAERFEL</sequence>
<name>A0A3M8BCN8_9BACL</name>
<evidence type="ECO:0000313" key="11">
    <source>
        <dbReference type="EMBL" id="RNB60777.1"/>
    </source>
</evidence>
<evidence type="ECO:0000256" key="7">
    <source>
        <dbReference type="SAM" id="Coils"/>
    </source>
</evidence>
<evidence type="ECO:0000256" key="4">
    <source>
        <dbReference type="ARBA" id="ARBA00023224"/>
    </source>
</evidence>
<evidence type="ECO:0000256" key="3">
    <source>
        <dbReference type="ARBA" id="ARBA00023136"/>
    </source>
</evidence>